<reference evidence="1" key="1">
    <citation type="submission" date="2020-02" db="EMBL/GenBank/DDBJ databases">
        <authorList>
            <person name="Meier V. D."/>
        </authorList>
    </citation>
    <scope>NUCLEOTIDE SEQUENCE</scope>
    <source>
        <strain evidence="1">AVDCRST_MAG94</strain>
    </source>
</reference>
<dbReference type="AlphaFoldDB" id="A0A6J4PRW6"/>
<sequence>CLRRRNLPTEFCMMKQQQATT</sequence>
<feature type="non-terminal residue" evidence="1">
    <location>
        <position position="1"/>
    </location>
</feature>
<accession>A0A6J4PRW6</accession>
<name>A0A6J4PRW6_9CYAN</name>
<protein>
    <submittedName>
        <fullName evidence="1">Uncharacterized protein</fullName>
    </submittedName>
</protein>
<feature type="non-terminal residue" evidence="1">
    <location>
        <position position="21"/>
    </location>
</feature>
<dbReference type="EMBL" id="CADCTY010002430">
    <property type="protein sequence ID" value="CAA9422573.1"/>
    <property type="molecule type" value="Genomic_DNA"/>
</dbReference>
<organism evidence="1">
    <name type="scientific">uncultured Leptolyngbya sp</name>
    <dbReference type="NCBI Taxonomy" id="332963"/>
    <lineage>
        <taxon>Bacteria</taxon>
        <taxon>Bacillati</taxon>
        <taxon>Cyanobacteriota</taxon>
        <taxon>Cyanophyceae</taxon>
        <taxon>Leptolyngbyales</taxon>
        <taxon>Leptolyngbyaceae</taxon>
        <taxon>Leptolyngbya group</taxon>
        <taxon>Leptolyngbya</taxon>
        <taxon>environmental samples</taxon>
    </lineage>
</organism>
<gene>
    <name evidence="1" type="ORF">AVDCRST_MAG94-7091</name>
</gene>
<evidence type="ECO:0000313" key="1">
    <source>
        <dbReference type="EMBL" id="CAA9422573.1"/>
    </source>
</evidence>
<proteinExistence type="predicted"/>